<feature type="non-terminal residue" evidence="5">
    <location>
        <position position="1"/>
    </location>
</feature>
<dbReference type="SUPFAM" id="SSF52799">
    <property type="entry name" value="(Phosphotyrosine protein) phosphatases II"/>
    <property type="match status" value="1"/>
</dbReference>
<keyword evidence="2" id="KW-0378">Hydrolase</keyword>
<dbReference type="Gene3D" id="3.90.190.10">
    <property type="entry name" value="Protein tyrosine phosphatase superfamily"/>
    <property type="match status" value="1"/>
</dbReference>
<dbReference type="PROSITE" id="PS50055">
    <property type="entry name" value="TYR_PHOSPHATASE_PTP"/>
    <property type="match status" value="1"/>
</dbReference>
<evidence type="ECO:0000259" key="4">
    <source>
        <dbReference type="PROSITE" id="PS50055"/>
    </source>
</evidence>
<dbReference type="GO" id="GO:0004726">
    <property type="term" value="F:non-membrane spanning protein tyrosine phosphatase activity"/>
    <property type="evidence" value="ECO:0007669"/>
    <property type="project" value="InterPro"/>
</dbReference>
<evidence type="ECO:0000256" key="3">
    <source>
        <dbReference type="ARBA" id="ARBA00022912"/>
    </source>
</evidence>
<evidence type="ECO:0000256" key="1">
    <source>
        <dbReference type="ARBA" id="ARBA00013064"/>
    </source>
</evidence>
<gene>
    <name evidence="5" type="ORF">OKA104_LOCUS49042</name>
</gene>
<organism evidence="5 6">
    <name type="scientific">Adineta steineri</name>
    <dbReference type="NCBI Taxonomy" id="433720"/>
    <lineage>
        <taxon>Eukaryota</taxon>
        <taxon>Metazoa</taxon>
        <taxon>Spiralia</taxon>
        <taxon>Gnathifera</taxon>
        <taxon>Rotifera</taxon>
        <taxon>Eurotatoria</taxon>
        <taxon>Bdelloidea</taxon>
        <taxon>Adinetida</taxon>
        <taxon>Adinetidae</taxon>
        <taxon>Adineta</taxon>
    </lineage>
</organism>
<feature type="non-terminal residue" evidence="5">
    <location>
        <position position="73"/>
    </location>
</feature>
<evidence type="ECO:0000313" key="6">
    <source>
        <dbReference type="Proteomes" id="UP000663881"/>
    </source>
</evidence>
<dbReference type="AlphaFoldDB" id="A0A820L923"/>
<sequence length="73" mass="8623">NKCERYWPSNLEDVEMFGNISVCVTACVNMNSYDLRSIQLKKNDETRSIKHYAFKMWDDHTVPTNSDMLIDFI</sequence>
<dbReference type="PANTHER" id="PTHR45983:SF2">
    <property type="entry name" value="PROTEIN-TYROSINE-PHOSPHATASE"/>
    <property type="match status" value="1"/>
</dbReference>
<comment type="caution">
    <text evidence="5">The sequence shown here is derived from an EMBL/GenBank/DDBJ whole genome shotgun (WGS) entry which is preliminary data.</text>
</comment>
<evidence type="ECO:0000313" key="5">
    <source>
        <dbReference type="EMBL" id="CAF4355578.1"/>
    </source>
</evidence>
<dbReference type="PANTHER" id="PTHR45983">
    <property type="entry name" value="TYROSINE PHOSPHATSE N18, PUTATIVE-RELATED"/>
    <property type="match status" value="1"/>
</dbReference>
<accession>A0A820L923</accession>
<dbReference type="EMBL" id="CAJOAY010022260">
    <property type="protein sequence ID" value="CAF4355578.1"/>
    <property type="molecule type" value="Genomic_DNA"/>
</dbReference>
<dbReference type="InterPro" id="IPR029021">
    <property type="entry name" value="Prot-tyrosine_phosphatase-like"/>
</dbReference>
<dbReference type="GO" id="GO:0005634">
    <property type="term" value="C:nucleus"/>
    <property type="evidence" value="ECO:0007669"/>
    <property type="project" value="TreeGrafter"/>
</dbReference>
<dbReference type="InterPro" id="IPR000242">
    <property type="entry name" value="PTP_cat"/>
</dbReference>
<dbReference type="InterPro" id="IPR047170">
    <property type="entry name" value="PTN12/18/22"/>
</dbReference>
<dbReference type="EC" id="3.1.3.48" evidence="1"/>
<proteinExistence type="predicted"/>
<dbReference type="Proteomes" id="UP000663881">
    <property type="component" value="Unassembled WGS sequence"/>
</dbReference>
<dbReference type="GO" id="GO:0005737">
    <property type="term" value="C:cytoplasm"/>
    <property type="evidence" value="ECO:0007669"/>
    <property type="project" value="TreeGrafter"/>
</dbReference>
<feature type="domain" description="Tyrosine-protein phosphatase" evidence="4">
    <location>
        <begin position="1"/>
        <end position="73"/>
    </location>
</feature>
<dbReference type="Pfam" id="PF00102">
    <property type="entry name" value="Y_phosphatase"/>
    <property type="match status" value="1"/>
</dbReference>
<reference evidence="5" key="1">
    <citation type="submission" date="2021-02" db="EMBL/GenBank/DDBJ databases">
        <authorList>
            <person name="Nowell W R."/>
        </authorList>
    </citation>
    <scope>NUCLEOTIDE SEQUENCE</scope>
</reference>
<keyword evidence="3" id="KW-0904">Protein phosphatase</keyword>
<protein>
    <recommendedName>
        <fullName evidence="1">protein-tyrosine-phosphatase</fullName>
        <ecNumber evidence="1">3.1.3.48</ecNumber>
    </recommendedName>
</protein>
<evidence type="ECO:0000256" key="2">
    <source>
        <dbReference type="ARBA" id="ARBA00022801"/>
    </source>
</evidence>
<name>A0A820L923_9BILA</name>